<dbReference type="GO" id="GO:0005525">
    <property type="term" value="F:GTP binding"/>
    <property type="evidence" value="ECO:0007669"/>
    <property type="project" value="UniProtKB-KW"/>
</dbReference>
<feature type="domain" description="mRNA capping enzyme C-terminal" evidence="19">
    <location>
        <begin position="247"/>
        <end position="392"/>
    </location>
</feature>
<evidence type="ECO:0000256" key="5">
    <source>
        <dbReference type="ARBA" id="ARBA00022664"/>
    </source>
</evidence>
<evidence type="ECO:0000259" key="19">
    <source>
        <dbReference type="Pfam" id="PF03919"/>
    </source>
</evidence>
<keyword evidence="11" id="KW-0539">Nucleus</keyword>
<reference evidence="20 21" key="1">
    <citation type="submission" date="2019-07" db="EMBL/GenBank/DDBJ databases">
        <authorList>
            <person name="Friedrich A."/>
            <person name="Schacherer J."/>
        </authorList>
    </citation>
    <scope>NUCLEOTIDE SEQUENCE [LARGE SCALE GENOMIC DNA]</scope>
</reference>
<feature type="domain" description="mRNA capping enzyme adenylation" evidence="18">
    <location>
        <begin position="46"/>
        <end position="242"/>
    </location>
</feature>
<dbReference type="SUPFAM" id="SSF50249">
    <property type="entry name" value="Nucleic acid-binding proteins"/>
    <property type="match status" value="1"/>
</dbReference>
<evidence type="ECO:0000256" key="8">
    <source>
        <dbReference type="ARBA" id="ARBA00022741"/>
    </source>
</evidence>
<keyword evidence="21" id="KW-1185">Reference proteome</keyword>
<evidence type="ECO:0000256" key="7">
    <source>
        <dbReference type="ARBA" id="ARBA00022695"/>
    </source>
</evidence>
<evidence type="ECO:0000313" key="21">
    <source>
        <dbReference type="Proteomes" id="UP000478008"/>
    </source>
</evidence>
<dbReference type="Proteomes" id="UP000478008">
    <property type="component" value="Unassembled WGS sequence"/>
</dbReference>
<dbReference type="PIRSF" id="PIRSF036959">
    <property type="entry name" value="mRNA_cap_alpha"/>
    <property type="match status" value="1"/>
</dbReference>
<feature type="compositionally biased region" description="Polar residues" evidence="17">
    <location>
        <begin position="432"/>
        <end position="447"/>
    </location>
</feature>
<gene>
    <name evidence="20" type="primary">CEG1</name>
    <name evidence="20" type="ORF">DEBR0S3_17062G</name>
</gene>
<evidence type="ECO:0000256" key="17">
    <source>
        <dbReference type="SAM" id="MobiDB-lite"/>
    </source>
</evidence>
<dbReference type="PANTHER" id="PTHR10367:SF17">
    <property type="entry name" value="MRNA-CAPPING ENZYME"/>
    <property type="match status" value="1"/>
</dbReference>
<evidence type="ECO:0000256" key="2">
    <source>
        <dbReference type="ARBA" id="ARBA00010237"/>
    </source>
</evidence>
<dbReference type="GO" id="GO:0006370">
    <property type="term" value="P:7-methylguanosine mRNA capping"/>
    <property type="evidence" value="ECO:0007669"/>
    <property type="project" value="UniProtKB-KW"/>
</dbReference>
<evidence type="ECO:0000256" key="1">
    <source>
        <dbReference type="ARBA" id="ARBA00004123"/>
    </source>
</evidence>
<evidence type="ECO:0000313" key="20">
    <source>
        <dbReference type="EMBL" id="VUG18670.1"/>
    </source>
</evidence>
<comment type="subunit">
    <text evidence="15">Heterodimer. The mRNA-capping enzyme is composed of two separate chains alpha and beta, respectively a mRNA guanylyltransferase and an mRNA 5'-triphosphate monophosphatase.</text>
</comment>
<sequence length="529" mass="61778">MLTNPTLERAVPDMPGELVPEQVSNYLKTKVSQILHTRYNQFPGSQPVSMAREHLYKNLMDTDYLACEKSDGLRVLMFVLINQDTGEEGTFLINREDEYYVVPGFHFPRTAHNFDSSHNGTILDGELIYSTNPNTGIREIRYLIFDCLAMDMVSVMHKNLYKRLYHAQHEFHRPYMELRRAFPEACSHFPFKIDFKNMTQPFKIDKIFKEMKNLTYVSDGLVLTCCDTAYHPGTDSTLLKWKPAEDNTIDFKVKLEFPKYIDKDLPDHDPNREYLDYDAKPEFKLFVWKGGRDPHEDETPDENISRNGGEYRSSFQLYEDWHVSLDVSDDQWEEMKSNGESFNGRIAECYRTKEGKWRLLRWRDDKLNGNHINVVLKILKSIEDGVTEQELVAAEPDIKKRWIERENIKKQRQKQFQQQQQMQHHQHSSSQFGATPKSSSSSPFTQQRPPPYHNHAPGSRSGSTSERKRSESHEFEVPKYTSDHNEDDKIDANIKVADQSNTGDDDKNQYQESDGFEEAPKYSKAELEK</sequence>
<dbReference type="EMBL" id="CABFWN010000003">
    <property type="protein sequence ID" value="VUG18670.1"/>
    <property type="molecule type" value="Genomic_DNA"/>
</dbReference>
<evidence type="ECO:0000256" key="15">
    <source>
        <dbReference type="ARBA" id="ARBA00047082"/>
    </source>
</evidence>
<keyword evidence="7" id="KW-0548">Nucleotidyltransferase</keyword>
<comment type="subcellular location">
    <subcellularLocation>
        <location evidence="1">Nucleus</location>
    </subcellularLocation>
</comment>
<dbReference type="SUPFAM" id="SSF56091">
    <property type="entry name" value="DNA ligase/mRNA capping enzyme, catalytic domain"/>
    <property type="match status" value="1"/>
</dbReference>
<dbReference type="Gene3D" id="3.30.470.30">
    <property type="entry name" value="DNA ligase/mRNA capping enzyme"/>
    <property type="match status" value="1"/>
</dbReference>
<evidence type="ECO:0000256" key="9">
    <source>
        <dbReference type="ARBA" id="ARBA00023042"/>
    </source>
</evidence>
<feature type="compositionally biased region" description="Low complexity" evidence="17">
    <location>
        <begin position="414"/>
        <end position="431"/>
    </location>
</feature>
<dbReference type="GO" id="GO:0031533">
    <property type="term" value="C:mRNA capping enzyme complex"/>
    <property type="evidence" value="ECO:0007669"/>
    <property type="project" value="InterPro"/>
</dbReference>
<feature type="region of interest" description="Disordered" evidence="17">
    <location>
        <begin position="409"/>
        <end position="529"/>
    </location>
</feature>
<feature type="compositionally biased region" description="Basic and acidic residues" evidence="17">
    <location>
        <begin position="518"/>
        <end position="529"/>
    </location>
</feature>
<evidence type="ECO:0000256" key="16">
    <source>
        <dbReference type="PIRSR" id="PIRSR036959-1"/>
    </source>
</evidence>
<accession>A0A7D9CZW0</accession>
<dbReference type="Pfam" id="PF03919">
    <property type="entry name" value="mRNA_cap_C"/>
    <property type="match status" value="1"/>
</dbReference>
<keyword evidence="5" id="KW-0507">mRNA processing</keyword>
<dbReference type="Pfam" id="PF01331">
    <property type="entry name" value="mRNA_cap_enzyme"/>
    <property type="match status" value="1"/>
</dbReference>
<evidence type="ECO:0000256" key="6">
    <source>
        <dbReference type="ARBA" id="ARBA00022679"/>
    </source>
</evidence>
<evidence type="ECO:0000256" key="11">
    <source>
        <dbReference type="ARBA" id="ARBA00023242"/>
    </source>
</evidence>
<evidence type="ECO:0000256" key="3">
    <source>
        <dbReference type="ARBA" id="ARBA00012475"/>
    </source>
</evidence>
<evidence type="ECO:0000256" key="10">
    <source>
        <dbReference type="ARBA" id="ARBA00023134"/>
    </source>
</evidence>
<protein>
    <recommendedName>
        <fullName evidence="4">mRNA-capping enzyme subunit alpha</fullName>
        <ecNumber evidence="3">2.7.7.50</ecNumber>
    </recommendedName>
    <alternativeName>
        <fullName evidence="12">GTP--RNA guanylyltransferase</fullName>
    </alternativeName>
    <alternativeName>
        <fullName evidence="13">mRNA guanylyltransferase</fullName>
    </alternativeName>
</protein>
<dbReference type="InterPro" id="IPR017075">
    <property type="entry name" value="mRNA_cap_enzyme_alpha"/>
</dbReference>
<dbReference type="EC" id="2.7.7.50" evidence="3"/>
<dbReference type="InterPro" id="IPR051029">
    <property type="entry name" value="mRNA_Capping_Enz/RNA_Phosphat"/>
</dbReference>
<proteinExistence type="inferred from homology"/>
<dbReference type="PANTHER" id="PTHR10367">
    <property type="entry name" value="MRNA-CAPPING ENZYME"/>
    <property type="match status" value="1"/>
</dbReference>
<evidence type="ECO:0000256" key="13">
    <source>
        <dbReference type="ARBA" id="ARBA00030702"/>
    </source>
</evidence>
<dbReference type="GO" id="GO:0005524">
    <property type="term" value="F:ATP binding"/>
    <property type="evidence" value="ECO:0007669"/>
    <property type="project" value="InterPro"/>
</dbReference>
<evidence type="ECO:0000256" key="12">
    <source>
        <dbReference type="ARBA" id="ARBA00029909"/>
    </source>
</evidence>
<dbReference type="GO" id="GO:0004484">
    <property type="term" value="F:mRNA guanylyltransferase activity"/>
    <property type="evidence" value="ECO:0007669"/>
    <property type="project" value="UniProtKB-EC"/>
</dbReference>
<evidence type="ECO:0000256" key="4">
    <source>
        <dbReference type="ARBA" id="ARBA00019171"/>
    </source>
</evidence>
<evidence type="ECO:0000256" key="14">
    <source>
        <dbReference type="ARBA" id="ARBA00044624"/>
    </source>
</evidence>
<feature type="compositionally biased region" description="Basic and acidic residues" evidence="17">
    <location>
        <begin position="465"/>
        <end position="492"/>
    </location>
</feature>
<keyword evidence="6" id="KW-0808">Transferase</keyword>
<dbReference type="AlphaFoldDB" id="A0A7D9CZW0"/>
<dbReference type="Gene3D" id="2.40.50.140">
    <property type="entry name" value="Nucleic acid-binding proteins"/>
    <property type="match status" value="1"/>
</dbReference>
<keyword evidence="8" id="KW-0547">Nucleotide-binding</keyword>
<feature type="active site" description="N6-GMP-lysine intermediate" evidence="16">
    <location>
        <position position="69"/>
    </location>
</feature>
<organism evidence="20 21">
    <name type="scientific">Dekkera bruxellensis</name>
    <name type="common">Brettanomyces custersii</name>
    <dbReference type="NCBI Taxonomy" id="5007"/>
    <lineage>
        <taxon>Eukaryota</taxon>
        <taxon>Fungi</taxon>
        <taxon>Dikarya</taxon>
        <taxon>Ascomycota</taxon>
        <taxon>Saccharomycotina</taxon>
        <taxon>Pichiomycetes</taxon>
        <taxon>Pichiales</taxon>
        <taxon>Pichiaceae</taxon>
        <taxon>Brettanomyces</taxon>
    </lineage>
</organism>
<name>A0A7D9CZW0_DEKBR</name>
<comment type="similarity">
    <text evidence="2">Belongs to the eukaryotic GTase family.</text>
</comment>
<dbReference type="CDD" id="cd07895">
    <property type="entry name" value="Adenylation_mRNA_capping"/>
    <property type="match status" value="1"/>
</dbReference>
<dbReference type="InterPro" id="IPR012340">
    <property type="entry name" value="NA-bd_OB-fold"/>
</dbReference>
<dbReference type="InterPro" id="IPR013846">
    <property type="entry name" value="mRNA_cap_enzyme_C"/>
</dbReference>
<keyword evidence="9" id="KW-0506">mRNA capping</keyword>
<dbReference type="InterPro" id="IPR001339">
    <property type="entry name" value="mRNA_cap_enzyme_adenylation"/>
</dbReference>
<keyword evidence="10" id="KW-0342">GTP-binding</keyword>
<comment type="catalytic activity">
    <reaction evidence="14">
        <text>a 5'-end diphospho-ribonucleoside in mRNA + GTP + H(+) = a 5'-end (5'-triphosphoguanosine)-ribonucleoside in mRNA + diphosphate</text>
        <dbReference type="Rhea" id="RHEA:67012"/>
        <dbReference type="Rhea" id="RHEA-COMP:17165"/>
        <dbReference type="Rhea" id="RHEA-COMP:17166"/>
        <dbReference type="ChEBI" id="CHEBI:15378"/>
        <dbReference type="ChEBI" id="CHEBI:33019"/>
        <dbReference type="ChEBI" id="CHEBI:37565"/>
        <dbReference type="ChEBI" id="CHEBI:167616"/>
        <dbReference type="ChEBI" id="CHEBI:167617"/>
        <dbReference type="EC" id="2.7.7.50"/>
    </reaction>
    <physiologicalReaction direction="left-to-right" evidence="14">
        <dbReference type="Rhea" id="RHEA:67013"/>
    </physiologicalReaction>
</comment>
<evidence type="ECO:0000259" key="18">
    <source>
        <dbReference type="Pfam" id="PF01331"/>
    </source>
</evidence>